<reference evidence="1 2" key="2">
    <citation type="journal article" date="2017" name="Sci. Rep.">
        <title>Ant-infecting Ophiocordyceps genomes reveal a high diversity of potential behavioral manipulation genes and a possible major role for enterotoxins.</title>
        <authorList>
            <person name="de Bekker C."/>
            <person name="Ohm R.A."/>
            <person name="Evans H.C."/>
            <person name="Brachmann A."/>
            <person name="Hughes D.P."/>
        </authorList>
    </citation>
    <scope>NUCLEOTIDE SEQUENCE [LARGE SCALE GENOMIC DNA]</scope>
    <source>
        <strain evidence="1 2">SC16a</strain>
    </source>
</reference>
<proteinExistence type="predicted"/>
<organism evidence="1 2">
    <name type="scientific">Ophiocordyceps unilateralis</name>
    <name type="common">Zombie-ant fungus</name>
    <name type="synonym">Torrubia unilateralis</name>
    <dbReference type="NCBI Taxonomy" id="268505"/>
    <lineage>
        <taxon>Eukaryota</taxon>
        <taxon>Fungi</taxon>
        <taxon>Dikarya</taxon>
        <taxon>Ascomycota</taxon>
        <taxon>Pezizomycotina</taxon>
        <taxon>Sordariomycetes</taxon>
        <taxon>Hypocreomycetidae</taxon>
        <taxon>Hypocreales</taxon>
        <taxon>Ophiocordycipitaceae</taxon>
        <taxon>Ophiocordyceps</taxon>
    </lineage>
</organism>
<dbReference type="AlphaFoldDB" id="A0A2A9P7P2"/>
<gene>
    <name evidence="1" type="ORF">XA68_15033</name>
</gene>
<protein>
    <submittedName>
        <fullName evidence="1">Uncharacterized protein</fullName>
    </submittedName>
</protein>
<evidence type="ECO:0000313" key="1">
    <source>
        <dbReference type="EMBL" id="PFH57459.1"/>
    </source>
</evidence>
<accession>A0A2A9P7P2</accession>
<dbReference type="EMBL" id="LAZP02000406">
    <property type="protein sequence ID" value="PFH57459.1"/>
    <property type="molecule type" value="Genomic_DNA"/>
</dbReference>
<comment type="caution">
    <text evidence="1">The sequence shown here is derived from an EMBL/GenBank/DDBJ whole genome shotgun (WGS) entry which is preliminary data.</text>
</comment>
<dbReference type="Proteomes" id="UP000037136">
    <property type="component" value="Unassembled WGS sequence"/>
</dbReference>
<keyword evidence="2" id="KW-1185">Reference proteome</keyword>
<sequence length="69" mass="7472">MRVAPRLAAAFASTLSVGATMMRKGGRKHVLRLRIAVLLLSTNVRTMAFFLSPNRLADCASLEANNVLT</sequence>
<reference evidence="1 2" key="1">
    <citation type="journal article" date="2015" name="BMC Genomics">
        <title>Gene expression during zombie ant biting behavior reflects the complexity underlying fungal parasitic behavioral manipulation.</title>
        <authorList>
            <person name="de Bekker C."/>
            <person name="Ohm R.A."/>
            <person name="Loreto R.G."/>
            <person name="Sebastian A."/>
            <person name="Albert I."/>
            <person name="Merrow M."/>
            <person name="Brachmann A."/>
            <person name="Hughes D.P."/>
        </authorList>
    </citation>
    <scope>NUCLEOTIDE SEQUENCE [LARGE SCALE GENOMIC DNA]</scope>
    <source>
        <strain evidence="1 2">SC16a</strain>
    </source>
</reference>
<evidence type="ECO:0000313" key="2">
    <source>
        <dbReference type="Proteomes" id="UP000037136"/>
    </source>
</evidence>
<name>A0A2A9P7P2_OPHUN</name>